<protein>
    <recommendedName>
        <fullName evidence="6">Phorbol-ester/DAG-type domain-containing protein</fullName>
    </recommendedName>
</protein>
<evidence type="ECO:0000256" key="1">
    <source>
        <dbReference type="ARBA" id="ARBA00022737"/>
    </source>
</evidence>
<gene>
    <name evidence="4" type="ORF">CARUB_v10007177mg</name>
</gene>
<reference evidence="5" key="1">
    <citation type="journal article" date="2013" name="Nat. Genet.">
        <title>The Capsella rubella genome and the genomic consequences of rapid mating system evolution.</title>
        <authorList>
            <person name="Slotte T."/>
            <person name="Hazzouri K.M."/>
            <person name="Agren J.A."/>
            <person name="Koenig D."/>
            <person name="Maumus F."/>
            <person name="Guo Y.L."/>
            <person name="Steige K."/>
            <person name="Platts A.E."/>
            <person name="Escobar J.S."/>
            <person name="Newman L.K."/>
            <person name="Wang W."/>
            <person name="Mandakova T."/>
            <person name="Vello E."/>
            <person name="Smith L.M."/>
            <person name="Henz S.R."/>
            <person name="Steffen J."/>
            <person name="Takuno S."/>
            <person name="Brandvain Y."/>
            <person name="Coop G."/>
            <person name="Andolfatto P."/>
            <person name="Hu T.T."/>
            <person name="Blanchette M."/>
            <person name="Clark R.M."/>
            <person name="Quesneville H."/>
            <person name="Nordborg M."/>
            <person name="Gaut B.S."/>
            <person name="Lysak M.A."/>
            <person name="Jenkins J."/>
            <person name="Grimwood J."/>
            <person name="Chapman J."/>
            <person name="Prochnik S."/>
            <person name="Shu S."/>
            <person name="Rokhsar D."/>
            <person name="Schmutz J."/>
            <person name="Weigel D."/>
            <person name="Wright S.I."/>
        </authorList>
    </citation>
    <scope>NUCLEOTIDE SEQUENCE [LARGE SCALE GENOMIC DNA]</scope>
    <source>
        <strain evidence="5">cv. Monte Gargano</strain>
    </source>
</reference>
<evidence type="ECO:0000259" key="2">
    <source>
        <dbReference type="Pfam" id="PF03107"/>
    </source>
</evidence>
<feature type="domain" description="DC1-like C-terminal" evidence="3">
    <location>
        <begin position="613"/>
        <end position="654"/>
    </location>
</feature>
<evidence type="ECO:0008006" key="6">
    <source>
        <dbReference type="Google" id="ProtNLM"/>
    </source>
</evidence>
<dbReference type="KEGG" id="crb:17878448"/>
<name>R0GP08_9BRAS</name>
<feature type="domain" description="DC1" evidence="2">
    <location>
        <begin position="299"/>
        <end position="348"/>
    </location>
</feature>
<evidence type="ECO:0000313" key="4">
    <source>
        <dbReference type="EMBL" id="EOA18604.1"/>
    </source>
</evidence>
<accession>R0GP08</accession>
<dbReference type="InterPro" id="IPR054483">
    <property type="entry name" value="DC1-like_CT"/>
</dbReference>
<evidence type="ECO:0000313" key="5">
    <source>
        <dbReference type="Proteomes" id="UP000029121"/>
    </source>
</evidence>
<dbReference type="Pfam" id="PF03107">
    <property type="entry name" value="C1_2"/>
    <property type="match status" value="6"/>
</dbReference>
<feature type="domain" description="DC1" evidence="2">
    <location>
        <begin position="545"/>
        <end position="593"/>
    </location>
</feature>
<feature type="domain" description="DC1" evidence="2">
    <location>
        <begin position="248"/>
        <end position="290"/>
    </location>
</feature>
<dbReference type="InterPro" id="IPR004146">
    <property type="entry name" value="DC1"/>
</dbReference>
<keyword evidence="5" id="KW-1185">Reference proteome</keyword>
<dbReference type="AlphaFoldDB" id="R0GP08"/>
<dbReference type="InterPro" id="IPR046349">
    <property type="entry name" value="C1-like_sf"/>
</dbReference>
<organism evidence="4 5">
    <name type="scientific">Capsella rubella</name>
    <dbReference type="NCBI Taxonomy" id="81985"/>
    <lineage>
        <taxon>Eukaryota</taxon>
        <taxon>Viridiplantae</taxon>
        <taxon>Streptophyta</taxon>
        <taxon>Embryophyta</taxon>
        <taxon>Tracheophyta</taxon>
        <taxon>Spermatophyta</taxon>
        <taxon>Magnoliopsida</taxon>
        <taxon>eudicotyledons</taxon>
        <taxon>Gunneridae</taxon>
        <taxon>Pentapetalae</taxon>
        <taxon>rosids</taxon>
        <taxon>malvids</taxon>
        <taxon>Brassicales</taxon>
        <taxon>Brassicaceae</taxon>
        <taxon>Camelineae</taxon>
        <taxon>Capsella</taxon>
    </lineage>
</organism>
<dbReference type="eggNOG" id="ENOG502RANS">
    <property type="taxonomic scope" value="Eukaryota"/>
</dbReference>
<dbReference type="OrthoDB" id="1884766at2759"/>
<dbReference type="InterPro" id="IPR053192">
    <property type="entry name" value="Vacuole_Formation_Reg"/>
</dbReference>
<dbReference type="SUPFAM" id="SSF57889">
    <property type="entry name" value="Cysteine-rich domain"/>
    <property type="match status" value="6"/>
</dbReference>
<dbReference type="Proteomes" id="UP000029121">
    <property type="component" value="Unassembled WGS sequence"/>
</dbReference>
<feature type="domain" description="DC1" evidence="2">
    <location>
        <begin position="118"/>
        <end position="168"/>
    </location>
</feature>
<evidence type="ECO:0000259" key="3">
    <source>
        <dbReference type="Pfam" id="PF22926"/>
    </source>
</evidence>
<dbReference type="PANTHER" id="PTHR32410">
    <property type="entry name" value="CYSTEINE/HISTIDINE-RICH C1 DOMAIN FAMILY PROTEIN"/>
    <property type="match status" value="1"/>
</dbReference>
<dbReference type="Pfam" id="PF22926">
    <property type="entry name" value="C1-like_CT"/>
    <property type="match status" value="1"/>
</dbReference>
<dbReference type="EMBL" id="KB870811">
    <property type="protein sequence ID" value="EOA18604.1"/>
    <property type="molecule type" value="Genomic_DNA"/>
</dbReference>
<proteinExistence type="predicted"/>
<feature type="domain" description="DC1" evidence="2">
    <location>
        <begin position="66"/>
        <end position="112"/>
    </location>
</feature>
<dbReference type="PANTHER" id="PTHR32410:SF162">
    <property type="entry name" value="CHP-RICH ZINC FINGER PROTEIN-LIKE-RELATED"/>
    <property type="match status" value="1"/>
</dbReference>
<feature type="domain" description="DC1" evidence="2">
    <location>
        <begin position="382"/>
        <end position="432"/>
    </location>
</feature>
<keyword evidence="1" id="KW-0677">Repeat</keyword>
<sequence>MESVKLPIHKHPLLPITRFSSRRGGCNGCGSKGYIYGGYRCNELGCETPTFHRDCAESLPEIKHSSHPHHPLKLSLNNKVSACNQCGIHLVKERWIYICLICDDFKLDLYCAKGAVHLHEHPLQLFDVWSSSKRVRRRECKTCNSPLFYGKLCYVCYQCKEVFHEECVEFFPEANHSSHPQHPLKLLTFEEAPSYIDEKCLLCEEKFDQSLSKEVSLHTLHHCDVCNFSICTTCMKNPPPVRVVSLTTHEHQLHLVPRRIDFTCNACGTLGGYSPYFCVQCNFMIHRQCIDLPRVININRHDHRISYTTRLGHGKSCICKVCRKNVDGFYGAYTCVKCPSFAVHSRCATREDVWDMIELEGMPEEEEIAPFEVIDDNTIKHFSHDHTLQINKDGHGQIQPENVVCEACVLQILSEPFYSCKQCNFILHEKCANHPRKKRHVYNNLPFTLLISDGDVYQCWLCLQEFTGFRYKSSLNSRILDVRCAAISDTLEHKSHQHSLYYYSTTYTHCNGCGKKRSAYRCDECEYSLDNQCAFLPNKVMRIRYDDHPLVLSFGDTNVASEYWCEACETKVNPKEWFYTCNDCGTTLHVSCVVGDFSYIMLGSRSSLYKNTKVVSNNSCCRPFCFVCNSKCMLPSILKLSKAGVDVYVCSFKCRREFYQRKVIKV</sequence>